<dbReference type="SUPFAM" id="SSF51182">
    <property type="entry name" value="RmlC-like cupins"/>
    <property type="match status" value="2"/>
</dbReference>
<sequence>MPDPTPAAPRVLVRATERGPDFASGHPYNPRSEIHGWIVSRMAGLRRIAVNLAWLPPGKESAVFHVHHREEEWLFVLEGRGVVEVDDAEHELGPGDFVGFPPGVGHHLRNTSGERLLFLVGGEVIPDVEVADFPRLGRRMVRIGRRVAVYPLAAEIPFLPAGAELPAELVGAAPAGRPPRPVVRAAERGEPRVYSHPENPRSEIHLTPLSRPAGLRRVAVVLARVPPGKDSFTYHVHQHDEEWMYVLSGRGVAEIGDAEVELGPGDFLGFPAGGPAHNVRAGAGEDLVYVQGGDAWSRETIEIVDFPRSRRRKTFVGTRSAATFPLDPAVKEDP</sequence>
<dbReference type="Proteomes" id="UP001162891">
    <property type="component" value="Chromosome"/>
</dbReference>
<feature type="domain" description="Cupin type-2" evidence="2">
    <location>
        <begin position="222"/>
        <end position="288"/>
    </location>
</feature>
<evidence type="ECO:0000313" key="3">
    <source>
        <dbReference type="EMBL" id="BDG01331.1"/>
    </source>
</evidence>
<protein>
    <recommendedName>
        <fullName evidence="2">Cupin type-2 domain-containing protein</fullName>
    </recommendedName>
</protein>
<keyword evidence="4" id="KW-1185">Reference proteome</keyword>
<dbReference type="InterPro" id="IPR051610">
    <property type="entry name" value="GPI/OXD"/>
</dbReference>
<dbReference type="PANTHER" id="PTHR35848">
    <property type="entry name" value="OXALATE-BINDING PROTEIN"/>
    <property type="match status" value="1"/>
</dbReference>
<keyword evidence="1" id="KW-0479">Metal-binding</keyword>
<gene>
    <name evidence="3" type="ORF">AMOR_03270</name>
</gene>
<dbReference type="InterPro" id="IPR013096">
    <property type="entry name" value="Cupin_2"/>
</dbReference>
<dbReference type="CDD" id="cd02224">
    <property type="entry name" value="cupin_SPO2919-like"/>
    <property type="match status" value="2"/>
</dbReference>
<reference evidence="4" key="1">
    <citation type="journal article" date="2022" name="Int. J. Syst. Evol. Microbiol.">
        <title>Anaeromyxobacter oryzae sp. nov., Anaeromyxobacter diazotrophicus sp. nov. and Anaeromyxobacter paludicola sp. nov., isolated from paddy soils.</title>
        <authorList>
            <person name="Itoh H."/>
            <person name="Xu Z."/>
            <person name="Mise K."/>
            <person name="Masuda Y."/>
            <person name="Ushijima N."/>
            <person name="Hayakawa C."/>
            <person name="Shiratori Y."/>
            <person name="Senoo K."/>
        </authorList>
    </citation>
    <scope>NUCLEOTIDE SEQUENCE [LARGE SCALE GENOMIC DNA]</scope>
    <source>
        <strain evidence="4">Red232</strain>
    </source>
</reference>
<feature type="domain" description="Cupin type-2" evidence="2">
    <location>
        <begin position="55"/>
        <end position="120"/>
    </location>
</feature>
<dbReference type="InterPro" id="IPR014710">
    <property type="entry name" value="RmlC-like_jellyroll"/>
</dbReference>
<evidence type="ECO:0000313" key="4">
    <source>
        <dbReference type="Proteomes" id="UP001162891"/>
    </source>
</evidence>
<organism evidence="3 4">
    <name type="scientific">Anaeromyxobacter oryzae</name>
    <dbReference type="NCBI Taxonomy" id="2918170"/>
    <lineage>
        <taxon>Bacteria</taxon>
        <taxon>Pseudomonadati</taxon>
        <taxon>Myxococcota</taxon>
        <taxon>Myxococcia</taxon>
        <taxon>Myxococcales</taxon>
        <taxon>Cystobacterineae</taxon>
        <taxon>Anaeromyxobacteraceae</taxon>
        <taxon>Anaeromyxobacter</taxon>
    </lineage>
</organism>
<accession>A0ABM7WPD6</accession>
<name>A0ABM7WPD6_9BACT</name>
<evidence type="ECO:0000259" key="2">
    <source>
        <dbReference type="Pfam" id="PF07883"/>
    </source>
</evidence>
<dbReference type="Gene3D" id="2.60.120.10">
    <property type="entry name" value="Jelly Rolls"/>
    <property type="match status" value="2"/>
</dbReference>
<dbReference type="RefSeq" id="WP_248357771.1">
    <property type="nucleotide sequence ID" value="NZ_AP025591.1"/>
</dbReference>
<dbReference type="InterPro" id="IPR011051">
    <property type="entry name" value="RmlC_Cupin_sf"/>
</dbReference>
<evidence type="ECO:0000256" key="1">
    <source>
        <dbReference type="ARBA" id="ARBA00022723"/>
    </source>
</evidence>
<proteinExistence type="predicted"/>
<dbReference type="Pfam" id="PF07883">
    <property type="entry name" value="Cupin_2"/>
    <property type="match status" value="2"/>
</dbReference>
<dbReference type="EMBL" id="AP025591">
    <property type="protein sequence ID" value="BDG01331.1"/>
    <property type="molecule type" value="Genomic_DNA"/>
</dbReference>